<keyword evidence="4" id="KW-1185">Reference proteome</keyword>
<feature type="region of interest" description="Disordered" evidence="1">
    <location>
        <begin position="211"/>
        <end position="237"/>
    </location>
</feature>
<accession>A0A931DJD3</accession>
<dbReference type="InterPro" id="IPR015020">
    <property type="entry name" value="Rv2525c-like_Glyco_Hydro-like"/>
</dbReference>
<dbReference type="Proteomes" id="UP000614047">
    <property type="component" value="Unassembled WGS sequence"/>
</dbReference>
<dbReference type="RefSeq" id="WP_197010829.1">
    <property type="nucleotide sequence ID" value="NZ_BAABES010000008.1"/>
</dbReference>
<dbReference type="AlphaFoldDB" id="A0A931DJD3"/>
<dbReference type="EMBL" id="JADOUA010000001">
    <property type="protein sequence ID" value="MBG6088050.1"/>
    <property type="molecule type" value="Genomic_DNA"/>
</dbReference>
<gene>
    <name evidence="3" type="ORF">IW256_002163</name>
</gene>
<proteinExistence type="predicted"/>
<feature type="compositionally biased region" description="Low complexity" evidence="1">
    <location>
        <begin position="211"/>
        <end position="226"/>
    </location>
</feature>
<reference evidence="3" key="1">
    <citation type="submission" date="2020-11" db="EMBL/GenBank/DDBJ databases">
        <title>Sequencing the genomes of 1000 actinobacteria strains.</title>
        <authorList>
            <person name="Klenk H.-P."/>
        </authorList>
    </citation>
    <scope>NUCLEOTIDE SEQUENCE</scope>
    <source>
        <strain evidence="3">DSM 43175</strain>
    </source>
</reference>
<evidence type="ECO:0000313" key="3">
    <source>
        <dbReference type="EMBL" id="MBG6088050.1"/>
    </source>
</evidence>
<evidence type="ECO:0000313" key="4">
    <source>
        <dbReference type="Proteomes" id="UP000614047"/>
    </source>
</evidence>
<dbReference type="InterPro" id="IPR017853">
    <property type="entry name" value="GH"/>
</dbReference>
<protein>
    <recommendedName>
        <fullName evidence="2">Rv2525c-like glycoside hydrolase-like domain-containing protein</fullName>
    </recommendedName>
</protein>
<dbReference type="SUPFAM" id="SSF51445">
    <property type="entry name" value="(Trans)glycosidases"/>
    <property type="match status" value="1"/>
</dbReference>
<organism evidence="3 4">
    <name type="scientific">Actinomadura viridis</name>
    <dbReference type="NCBI Taxonomy" id="58110"/>
    <lineage>
        <taxon>Bacteria</taxon>
        <taxon>Bacillati</taxon>
        <taxon>Actinomycetota</taxon>
        <taxon>Actinomycetes</taxon>
        <taxon>Streptosporangiales</taxon>
        <taxon>Thermomonosporaceae</taxon>
        <taxon>Actinomadura</taxon>
    </lineage>
</organism>
<evidence type="ECO:0000259" key="2">
    <source>
        <dbReference type="Pfam" id="PF08924"/>
    </source>
</evidence>
<feature type="domain" description="Rv2525c-like glycoside hydrolase-like" evidence="2">
    <location>
        <begin position="259"/>
        <end position="458"/>
    </location>
</feature>
<sequence>MRHAPVRRGLPVLGGLLGVVALAPLVPGLDPPAARPPGHPPAALKEAPAVRSVAYRGVLVPVPAGWSVHRLDQDPTACVRYDRRAIYLGAHGPQPDCPARLLGGADVLHITPRAAPRPAPGPATRGPVTTGTVADARPAAAAPAHRLARLTLRPSGDHQVRVPVPEAGVTITGSYGRDPAAIQEIIRSTRLTGTWPADSWSAGARPAVWKAGPGSAGTSAAAAPYTPERRAAGSRRKHWTVGRGFDTCTAPSLRAMRAWRRSYNVTNIYIGGSMRGCAQPNLTRRWVRNVRRMGYRLTPTYVGPQAPCSMYSGRFTPRNAARKGRQVAADAMRKARALGIPEGRPIYYDMEYYNGRNARCRRAVLIFLHHWSRTVKRGDYVPGVYSSARSAPRHLAGSRGITLPKALWFADWDGRKALYGHPHIPNRMWHPHRRIKQYRGPHRERHGGVALNIDSNNVDGRVY</sequence>
<name>A0A931DJD3_9ACTN</name>
<evidence type="ECO:0000256" key="1">
    <source>
        <dbReference type="SAM" id="MobiDB-lite"/>
    </source>
</evidence>
<dbReference type="Gene3D" id="3.20.20.80">
    <property type="entry name" value="Glycosidases"/>
    <property type="match status" value="1"/>
</dbReference>
<dbReference type="Pfam" id="PF08924">
    <property type="entry name" value="Rv2525c_GlyHyd-like"/>
    <property type="match status" value="1"/>
</dbReference>
<comment type="caution">
    <text evidence="3">The sequence shown here is derived from an EMBL/GenBank/DDBJ whole genome shotgun (WGS) entry which is preliminary data.</text>
</comment>